<dbReference type="EMBL" id="JAQMWT010000262">
    <property type="protein sequence ID" value="KAJ8606626.1"/>
    <property type="molecule type" value="Genomic_DNA"/>
</dbReference>
<name>A0AAD7UI81_9STRA</name>
<dbReference type="InterPro" id="IPR006598">
    <property type="entry name" value="CAP10"/>
</dbReference>
<evidence type="ECO:0000313" key="2">
    <source>
        <dbReference type="EMBL" id="KAJ8606626.1"/>
    </source>
</evidence>
<proteinExistence type="predicted"/>
<feature type="domain" description="Glycosyl transferase CAP10" evidence="1">
    <location>
        <begin position="33"/>
        <end position="190"/>
    </location>
</feature>
<comment type="caution">
    <text evidence="2">The sequence shown here is derived from an EMBL/GenBank/DDBJ whole genome shotgun (WGS) entry which is preliminary data.</text>
</comment>
<accession>A0AAD7UI81</accession>
<gene>
    <name evidence="2" type="ORF">CTAYLR_008382</name>
</gene>
<sequence length="243" mass="27752">MPAPFRDFFNERYEREESSFIEVLRLGTPLLDEKTWSRLVPAVFWRGKTGLQTGIDRNPLIRFSQTSGCAPNETCWLDARVVPNTQRGYVPPDLVRSKFASLEEWLRHRYIVDVDGFGYSSGLVWKLWTQRPVFRVTSSRNLSVWYDYFLRPWLNFVPVPPGDWLAARRAFDLLEAHPCLAMAIAANARRLACVLDLDFAARLLLTSVDARFYLVADAEAGDWGGGAQVPRPLVPLLTSSFPR</sequence>
<dbReference type="InterPro" id="IPR051091">
    <property type="entry name" value="O-Glucosyltr/Glycosyltrsf_90"/>
</dbReference>
<keyword evidence="3" id="KW-1185">Reference proteome</keyword>
<evidence type="ECO:0000313" key="3">
    <source>
        <dbReference type="Proteomes" id="UP001230188"/>
    </source>
</evidence>
<dbReference type="Proteomes" id="UP001230188">
    <property type="component" value="Unassembled WGS sequence"/>
</dbReference>
<organism evidence="2 3">
    <name type="scientific">Chrysophaeum taylorii</name>
    <dbReference type="NCBI Taxonomy" id="2483200"/>
    <lineage>
        <taxon>Eukaryota</taxon>
        <taxon>Sar</taxon>
        <taxon>Stramenopiles</taxon>
        <taxon>Ochrophyta</taxon>
        <taxon>Pelagophyceae</taxon>
        <taxon>Pelagomonadales</taxon>
        <taxon>Pelagomonadaceae</taxon>
        <taxon>Chrysophaeum</taxon>
    </lineage>
</organism>
<dbReference type="PANTHER" id="PTHR12203">
    <property type="entry name" value="KDEL LYS-ASP-GLU-LEU CONTAINING - RELATED"/>
    <property type="match status" value="1"/>
</dbReference>
<dbReference type="AlphaFoldDB" id="A0AAD7UI81"/>
<dbReference type="Pfam" id="PF05686">
    <property type="entry name" value="Glyco_transf_90"/>
    <property type="match status" value="1"/>
</dbReference>
<reference evidence="2" key="1">
    <citation type="submission" date="2023-01" db="EMBL/GenBank/DDBJ databases">
        <title>Metagenome sequencing of chrysophaentin producing Chrysophaeum taylorii.</title>
        <authorList>
            <person name="Davison J."/>
            <person name="Bewley C."/>
        </authorList>
    </citation>
    <scope>NUCLEOTIDE SEQUENCE</scope>
    <source>
        <strain evidence="2">NIES-1699</strain>
    </source>
</reference>
<evidence type="ECO:0000259" key="1">
    <source>
        <dbReference type="Pfam" id="PF05686"/>
    </source>
</evidence>
<protein>
    <recommendedName>
        <fullName evidence="1">Glycosyl transferase CAP10 domain-containing protein</fullName>
    </recommendedName>
</protein>